<reference evidence="3" key="1">
    <citation type="submission" date="2020-10" db="EMBL/GenBank/DDBJ databases">
        <authorList>
            <person name="Gilroy R."/>
        </authorList>
    </citation>
    <scope>NUCLEOTIDE SEQUENCE</scope>
    <source>
        <strain evidence="3">B1-15692</strain>
    </source>
</reference>
<dbReference type="InterPro" id="IPR025303">
    <property type="entry name" value="PdaC"/>
</dbReference>
<dbReference type="AlphaFoldDB" id="A0A9D9I6V6"/>
<dbReference type="InterPro" id="IPR021729">
    <property type="entry name" value="DUF3298"/>
</dbReference>
<comment type="caution">
    <text evidence="3">The sequence shown here is derived from an EMBL/GenBank/DDBJ whole genome shotgun (WGS) entry which is preliminary data.</text>
</comment>
<organism evidence="3 4">
    <name type="scientific">Candidatus Cryptobacteroides faecipullorum</name>
    <dbReference type="NCBI Taxonomy" id="2840764"/>
    <lineage>
        <taxon>Bacteria</taxon>
        <taxon>Pseudomonadati</taxon>
        <taxon>Bacteroidota</taxon>
        <taxon>Bacteroidia</taxon>
        <taxon>Bacteroidales</taxon>
        <taxon>Candidatus Cryptobacteroides</taxon>
    </lineage>
</organism>
<protein>
    <submittedName>
        <fullName evidence="3">DUF3298 and DUF4163 domain-containing protein</fullName>
    </submittedName>
</protein>
<evidence type="ECO:0000259" key="2">
    <source>
        <dbReference type="Pfam" id="PF13739"/>
    </source>
</evidence>
<feature type="domain" description="Deacetylase PdaC" evidence="2">
    <location>
        <begin position="60"/>
        <end position="154"/>
    </location>
</feature>
<dbReference type="Pfam" id="PF13739">
    <property type="entry name" value="PdaC"/>
    <property type="match status" value="1"/>
</dbReference>
<accession>A0A9D9I6V6</accession>
<name>A0A9D9I6V6_9BACT</name>
<evidence type="ECO:0000313" key="4">
    <source>
        <dbReference type="Proteomes" id="UP000823660"/>
    </source>
</evidence>
<dbReference type="EMBL" id="JADIMH010000015">
    <property type="protein sequence ID" value="MBO8466782.1"/>
    <property type="molecule type" value="Genomic_DNA"/>
</dbReference>
<dbReference type="PROSITE" id="PS51257">
    <property type="entry name" value="PROKAR_LIPOPROTEIN"/>
    <property type="match status" value="1"/>
</dbReference>
<proteinExistence type="predicted"/>
<dbReference type="InterPro" id="IPR037126">
    <property type="entry name" value="PdaC/RsiV-like_sf"/>
</dbReference>
<dbReference type="Pfam" id="PF11738">
    <property type="entry name" value="DUF3298"/>
    <property type="match status" value="1"/>
</dbReference>
<reference evidence="3" key="2">
    <citation type="journal article" date="2021" name="PeerJ">
        <title>Extensive microbial diversity within the chicken gut microbiome revealed by metagenomics and culture.</title>
        <authorList>
            <person name="Gilroy R."/>
            <person name="Ravi A."/>
            <person name="Getino M."/>
            <person name="Pursley I."/>
            <person name="Horton D.L."/>
            <person name="Alikhan N.F."/>
            <person name="Baker D."/>
            <person name="Gharbi K."/>
            <person name="Hall N."/>
            <person name="Watson M."/>
            <person name="Adriaenssens E.M."/>
            <person name="Foster-Nyarko E."/>
            <person name="Jarju S."/>
            <person name="Secka A."/>
            <person name="Antonio M."/>
            <person name="Oren A."/>
            <person name="Chaudhuri R.R."/>
            <person name="La Ragione R."/>
            <person name="Hildebrand F."/>
            <person name="Pallen M.J."/>
        </authorList>
    </citation>
    <scope>NUCLEOTIDE SEQUENCE</scope>
    <source>
        <strain evidence="3">B1-15692</strain>
    </source>
</reference>
<dbReference type="Proteomes" id="UP000823660">
    <property type="component" value="Unassembled WGS sequence"/>
</dbReference>
<evidence type="ECO:0000313" key="3">
    <source>
        <dbReference type="EMBL" id="MBO8466782.1"/>
    </source>
</evidence>
<feature type="domain" description="DUF3298" evidence="1">
    <location>
        <begin position="172"/>
        <end position="246"/>
    </location>
</feature>
<dbReference type="Gene3D" id="3.30.565.40">
    <property type="entry name" value="Fervidobacterium nodosum Rt17-B1 like"/>
    <property type="match status" value="1"/>
</dbReference>
<gene>
    <name evidence="3" type="ORF">IAB99_03345</name>
</gene>
<dbReference type="Gene3D" id="3.90.640.20">
    <property type="entry name" value="Heat-shock cognate protein, ATPase"/>
    <property type="match status" value="1"/>
</dbReference>
<sequence>MKRFCFSALAASVAIGSLVSCNEGFSSTTYSSEDSFAAAEGSGYALEVRISAEYPASGLQKTALDNIDKTLTATLFGDMYSALDPEKAIEAYKADRVKEYRETNAPLIKESGEMPTASLDWSDYVTGAVSGCHKNILSYSVTKYSFTGGAHGMTAETALNFDMKTGDLLTESDFFKEGYKDRLPGLLSSHLAESLENPSDTSMLFTQEIGPNGNFAIGEKGITYIYNQYEIGPYAMGIIRVTVPWEELEGLY</sequence>
<evidence type="ECO:0000259" key="1">
    <source>
        <dbReference type="Pfam" id="PF11738"/>
    </source>
</evidence>